<reference evidence="1" key="1">
    <citation type="submission" date="2022-08" db="EMBL/GenBank/DDBJ databases">
        <title>Reclassification of Massilia species as members of the genera Telluria, Duganella, Pseudoduganella, Mokoshia gen. nov. and Zemynaea gen. nov. using orthogonal and non-orthogonal genome-based approaches.</title>
        <authorList>
            <person name="Bowman J.P."/>
        </authorList>
    </citation>
    <scope>NUCLEOTIDE SEQUENCE</scope>
    <source>
        <strain evidence="1">LMG 11547</strain>
    </source>
</reference>
<protein>
    <submittedName>
        <fullName evidence="1">Type VI secretion system lipoprotein TssJ</fullName>
    </submittedName>
</protein>
<sequence>MKRTWIALCVACLLGGCAGGTIGLRKPAPVPESQQPPRNVVVHLHAAPRLNVDARGQSLALLVKIYKLRQRGTFDQAPYAAFLSPQTERDALGADLVEVREVTLVPGQRLDVSDRLARDTPWLGIVALFHAPAGNAWRTAIPAADAEGAGVTIGLHACALSAGGAKPLSLVHCQ</sequence>
<dbReference type="InterPro" id="IPR017734">
    <property type="entry name" value="T6SS_SciN"/>
</dbReference>
<dbReference type="RefSeq" id="WP_259450368.1">
    <property type="nucleotide sequence ID" value="NZ_CP119520.1"/>
</dbReference>
<organism evidence="1 2">
    <name type="scientific">Telluria mixta</name>
    <dbReference type="NCBI Taxonomy" id="34071"/>
    <lineage>
        <taxon>Bacteria</taxon>
        <taxon>Pseudomonadati</taxon>
        <taxon>Pseudomonadota</taxon>
        <taxon>Betaproteobacteria</taxon>
        <taxon>Burkholderiales</taxon>
        <taxon>Oxalobacteraceae</taxon>
        <taxon>Telluria group</taxon>
        <taxon>Telluria</taxon>
    </lineage>
</organism>
<evidence type="ECO:0000313" key="1">
    <source>
        <dbReference type="EMBL" id="MCS0631289.1"/>
    </source>
</evidence>
<dbReference type="InterPro" id="IPR038706">
    <property type="entry name" value="Type_VI_SciN-like_sf"/>
</dbReference>
<evidence type="ECO:0000313" key="2">
    <source>
        <dbReference type="Proteomes" id="UP001165263"/>
    </source>
</evidence>
<dbReference type="PANTHER" id="PTHR37625">
    <property type="entry name" value="OUTER MEMBRANE LIPOPROTEIN-RELATED"/>
    <property type="match status" value="1"/>
</dbReference>
<accession>A0ABT2C1P7</accession>
<keyword evidence="1" id="KW-0449">Lipoprotein</keyword>
<proteinExistence type="predicted"/>
<dbReference type="EMBL" id="JANUHC010000006">
    <property type="protein sequence ID" value="MCS0631289.1"/>
    <property type="molecule type" value="Genomic_DNA"/>
</dbReference>
<name>A0ABT2C1P7_9BURK</name>
<dbReference type="Gene3D" id="2.60.40.4150">
    <property type="entry name" value="Type VI secretion system, lipoprotein SciN"/>
    <property type="match status" value="1"/>
</dbReference>
<dbReference type="NCBIfam" id="TIGR03352">
    <property type="entry name" value="VI_chp_3"/>
    <property type="match status" value="1"/>
</dbReference>
<dbReference type="Pfam" id="PF12790">
    <property type="entry name" value="T6SS-SciN"/>
    <property type="match status" value="1"/>
</dbReference>
<keyword evidence="2" id="KW-1185">Reference proteome</keyword>
<gene>
    <name evidence="1" type="primary">tssJ</name>
    <name evidence="1" type="ORF">NX786_18330</name>
</gene>
<dbReference type="Proteomes" id="UP001165263">
    <property type="component" value="Unassembled WGS sequence"/>
</dbReference>
<comment type="caution">
    <text evidence="1">The sequence shown here is derived from an EMBL/GenBank/DDBJ whole genome shotgun (WGS) entry which is preliminary data.</text>
</comment>
<dbReference type="PANTHER" id="PTHR37625:SF4">
    <property type="entry name" value="OUTER MEMBRANE LIPOPROTEIN"/>
    <property type="match status" value="1"/>
</dbReference>
<dbReference type="PROSITE" id="PS51257">
    <property type="entry name" value="PROKAR_LIPOPROTEIN"/>
    <property type="match status" value="1"/>
</dbReference>